<dbReference type="RefSeq" id="WP_164423298.1">
    <property type="nucleotide sequence ID" value="NZ_JAAIKT010000002.1"/>
</dbReference>
<evidence type="ECO:0000313" key="2">
    <source>
        <dbReference type="EMBL" id="NEW69329.1"/>
    </source>
</evidence>
<comment type="caution">
    <text evidence="2">The sequence shown here is derived from an EMBL/GenBank/DDBJ whole genome shotgun (WGS) entry which is preliminary data.</text>
</comment>
<proteinExistence type="inferred from homology"/>
<keyword evidence="3" id="KW-1185">Reference proteome</keyword>
<dbReference type="InterPro" id="IPR036291">
    <property type="entry name" value="NAD(P)-bd_dom_sf"/>
</dbReference>
<dbReference type="InterPro" id="IPR002347">
    <property type="entry name" value="SDR_fam"/>
</dbReference>
<dbReference type="InterPro" id="IPR050259">
    <property type="entry name" value="SDR"/>
</dbReference>
<dbReference type="SUPFAM" id="SSF51735">
    <property type="entry name" value="NAD(P)-binding Rossmann-fold domains"/>
    <property type="match status" value="1"/>
</dbReference>
<accession>A0A6G4A9F4</accession>
<dbReference type="PANTHER" id="PTHR42879">
    <property type="entry name" value="3-OXOACYL-(ACYL-CARRIER-PROTEIN) REDUCTASE"/>
    <property type="match status" value="1"/>
</dbReference>
<protein>
    <submittedName>
        <fullName evidence="2">SDR family oxidoreductase</fullName>
    </submittedName>
</protein>
<dbReference type="PRINTS" id="PR00081">
    <property type="entry name" value="GDHRDH"/>
</dbReference>
<gene>
    <name evidence="2" type="ORF">G4H13_02650</name>
</gene>
<dbReference type="AlphaFoldDB" id="A0A6G4A9F4"/>
<reference evidence="2" key="1">
    <citation type="submission" date="2020-02" db="EMBL/GenBank/DDBJ databases">
        <title>A new Streptomyces sp. for controlling soil-borne diseases.</title>
        <authorList>
            <person name="Li X."/>
            <person name="Tian Y."/>
            <person name="Gao K."/>
        </authorList>
    </citation>
    <scope>NUCLEOTIDE SEQUENCE [LARGE SCALE GENOMIC DNA]</scope>
    <source>
        <strain evidence="2">0250</strain>
    </source>
</reference>
<dbReference type="Gene3D" id="3.40.50.720">
    <property type="entry name" value="NAD(P)-binding Rossmann-like Domain"/>
    <property type="match status" value="1"/>
</dbReference>
<dbReference type="Proteomes" id="UP000476310">
    <property type="component" value="Unassembled WGS sequence"/>
</dbReference>
<sequence>MDLGLTGRTAVVAASTGGLGRAVAEALADEGARVVVSGRRGEVAEKVAAGLPEAIGVEVDLTAPNGPRALMDAAYAAYGHVDILVLNGPGPKPGPAAGVDDTDLARAAESLLLAQARLVTAALPAMRERRWGRILAIGSSGVTAPLPGLALSNAGRAALAGYLKTLAAETAADGVTVNLLLPGRIATGRVARLDAAKAEREGRTTEEVAAASRATIPAGRYGTTDEFGAVAAFLCGAPASYLTGTAVRCDGGLVRSL</sequence>
<comment type="similarity">
    <text evidence="1">Belongs to the short-chain dehydrogenases/reductases (SDR) family.</text>
</comment>
<evidence type="ECO:0000256" key="1">
    <source>
        <dbReference type="ARBA" id="ARBA00006484"/>
    </source>
</evidence>
<dbReference type="EMBL" id="JAAIKT010000002">
    <property type="protein sequence ID" value="NEW69329.1"/>
    <property type="molecule type" value="Genomic_DNA"/>
</dbReference>
<evidence type="ECO:0000313" key="3">
    <source>
        <dbReference type="Proteomes" id="UP000476310"/>
    </source>
</evidence>
<organism evidence="2 3">
    <name type="scientific">Streptomyces rhizosphaericus</name>
    <dbReference type="NCBI Taxonomy" id="114699"/>
    <lineage>
        <taxon>Bacteria</taxon>
        <taxon>Bacillati</taxon>
        <taxon>Actinomycetota</taxon>
        <taxon>Actinomycetes</taxon>
        <taxon>Kitasatosporales</taxon>
        <taxon>Streptomycetaceae</taxon>
        <taxon>Streptomyces</taxon>
        <taxon>Streptomyces violaceusniger group</taxon>
    </lineage>
</organism>
<dbReference type="Pfam" id="PF13561">
    <property type="entry name" value="adh_short_C2"/>
    <property type="match status" value="1"/>
</dbReference>
<dbReference type="PANTHER" id="PTHR42879:SF6">
    <property type="entry name" value="NADPH-DEPENDENT REDUCTASE BACG"/>
    <property type="match status" value="1"/>
</dbReference>
<name>A0A6G4A9F4_9ACTN</name>